<dbReference type="EMBL" id="CACRXK020000584">
    <property type="protein sequence ID" value="CAB3983168.1"/>
    <property type="molecule type" value="Genomic_DNA"/>
</dbReference>
<feature type="domain" description="Winged helix-turn helix" evidence="1">
    <location>
        <begin position="14"/>
        <end position="63"/>
    </location>
</feature>
<dbReference type="AlphaFoldDB" id="A0A7D9DDI9"/>
<comment type="caution">
    <text evidence="2">The sequence shown here is derived from an EMBL/GenBank/DDBJ whole genome shotgun (WGS) entry which is preliminary data.</text>
</comment>
<dbReference type="Pfam" id="PF13592">
    <property type="entry name" value="HTH_33"/>
    <property type="match status" value="1"/>
</dbReference>
<evidence type="ECO:0000313" key="2">
    <source>
        <dbReference type="EMBL" id="CAB3983168.1"/>
    </source>
</evidence>
<name>A0A7D9DDI9_PARCT</name>
<keyword evidence="3" id="KW-1185">Reference proteome</keyword>
<evidence type="ECO:0000259" key="1">
    <source>
        <dbReference type="Pfam" id="PF13592"/>
    </source>
</evidence>
<accession>A0A7D9DDI9</accession>
<reference evidence="2" key="1">
    <citation type="submission" date="2020-04" db="EMBL/GenBank/DDBJ databases">
        <authorList>
            <person name="Alioto T."/>
            <person name="Alioto T."/>
            <person name="Gomez Garrido J."/>
        </authorList>
    </citation>
    <scope>NUCLEOTIDE SEQUENCE</scope>
    <source>
        <strain evidence="2">A484AB</strain>
    </source>
</reference>
<organism evidence="2 3">
    <name type="scientific">Paramuricea clavata</name>
    <name type="common">Red gorgonian</name>
    <name type="synonym">Violescent sea-whip</name>
    <dbReference type="NCBI Taxonomy" id="317549"/>
    <lineage>
        <taxon>Eukaryota</taxon>
        <taxon>Metazoa</taxon>
        <taxon>Cnidaria</taxon>
        <taxon>Anthozoa</taxon>
        <taxon>Octocorallia</taxon>
        <taxon>Malacalcyonacea</taxon>
        <taxon>Plexauridae</taxon>
        <taxon>Paramuricea</taxon>
    </lineage>
</organism>
<evidence type="ECO:0000313" key="3">
    <source>
        <dbReference type="Proteomes" id="UP001152795"/>
    </source>
</evidence>
<gene>
    <name evidence="2" type="ORF">PACLA_8A048944</name>
</gene>
<dbReference type="Proteomes" id="UP001152795">
    <property type="component" value="Unassembled WGS sequence"/>
</dbReference>
<protein>
    <recommendedName>
        <fullName evidence="1">Winged helix-turn helix domain-containing protein</fullName>
    </recommendedName>
</protein>
<dbReference type="InterPro" id="IPR025959">
    <property type="entry name" value="Winged_HTH_dom"/>
</dbReference>
<sequence>MEMVQQYPENPIAEILDKVYEETGSQYACSTLHYYLKRNGITRKKLTRIAQQRSEDARAEFRASTCLLPPEIFVFLDESGFVSLATFAFFMGNNFNMRLTDILMLS</sequence>
<dbReference type="OrthoDB" id="3203937at2759"/>
<proteinExistence type="predicted"/>